<feature type="domain" description="SO2946-like C-terminal" evidence="1">
    <location>
        <begin position="244"/>
        <end position="394"/>
    </location>
</feature>
<proteinExistence type="predicted"/>
<dbReference type="Pfam" id="PF22237">
    <property type="entry name" value="SO2946-like_C"/>
    <property type="match status" value="1"/>
</dbReference>
<evidence type="ECO:0000313" key="2">
    <source>
        <dbReference type="EMBL" id="CAA9256371.1"/>
    </source>
</evidence>
<accession>A0A6J4IM55</accession>
<dbReference type="AlphaFoldDB" id="A0A6J4IM55"/>
<evidence type="ECO:0000259" key="1">
    <source>
        <dbReference type="Pfam" id="PF22237"/>
    </source>
</evidence>
<sequence length="412" mass="43152">MGAVRRLIKALADGGAQIPYILLDRLNTPPDAPLGPGAKIYTFNVDSLTVLEGRTETGGRFRFLRDQLFVGRNNTGATIPAGTLVRITGWDASPGVEALTIAPADNTSESTMPAVGFVVAAVPTGTSGRVWQIGVLTGINTAAFGVGTEVWLGPNGTFTTTKPSTPGHCRQALGTVVVSDAVNGRVHANVEPGYEVVRPGEDFRVSMREFDDFISGNTSTGQLGSLGWSFAGGAATHPAAVAGRPGIVRRDTSATSGTYAYTGLRVSSTAGVIFGTDLFDVTFSVRLTQTDANTQARVGVSADPATNPSASGLYLEKLFADTAWFGVSRNASAETRTTTGVVVAANVWYRVRVRRISGTQVGVTLDNGAEILFTTNLPNVALQPFFSISNNVATLKSMDVDYADIAVIGLAR</sequence>
<reference evidence="2" key="1">
    <citation type="submission" date="2020-02" db="EMBL/GenBank/DDBJ databases">
        <authorList>
            <person name="Meier V. D."/>
        </authorList>
    </citation>
    <scope>NUCLEOTIDE SEQUENCE</scope>
    <source>
        <strain evidence="2">AVDCRST_MAG83</strain>
    </source>
</reference>
<dbReference type="InterPro" id="IPR053978">
    <property type="entry name" value="SO2946-like_C"/>
</dbReference>
<protein>
    <recommendedName>
        <fullName evidence="1">SO2946-like C-terminal domain-containing protein</fullName>
    </recommendedName>
</protein>
<organism evidence="2">
    <name type="scientific">uncultured Arthrobacter sp</name>
    <dbReference type="NCBI Taxonomy" id="114050"/>
    <lineage>
        <taxon>Bacteria</taxon>
        <taxon>Bacillati</taxon>
        <taxon>Actinomycetota</taxon>
        <taxon>Actinomycetes</taxon>
        <taxon>Micrococcales</taxon>
        <taxon>Micrococcaceae</taxon>
        <taxon>Arthrobacter</taxon>
        <taxon>environmental samples</taxon>
    </lineage>
</organism>
<gene>
    <name evidence="2" type="ORF">AVDCRST_MAG83-2429</name>
</gene>
<name>A0A6J4IM55_9MICC</name>
<dbReference type="RefSeq" id="WP_294568550.1">
    <property type="nucleotide sequence ID" value="NZ_CADCTE010000138.1"/>
</dbReference>
<dbReference type="EMBL" id="CADCTE010000138">
    <property type="protein sequence ID" value="CAA9256371.1"/>
    <property type="molecule type" value="Genomic_DNA"/>
</dbReference>